<comment type="caution">
    <text evidence="1">The sequence shown here is derived from an EMBL/GenBank/DDBJ whole genome shotgun (WGS) entry which is preliminary data.</text>
</comment>
<dbReference type="PANTHER" id="PTHR33924:SF5">
    <property type="entry name" value="CATION-TRANSPORTING ATPASE"/>
    <property type="match status" value="1"/>
</dbReference>
<dbReference type="PANTHER" id="PTHR33924">
    <property type="entry name" value="CATION-TRANSPORTING ATPASE"/>
    <property type="match status" value="1"/>
</dbReference>
<evidence type="ECO:0000313" key="2">
    <source>
        <dbReference type="Proteomes" id="UP001179952"/>
    </source>
</evidence>
<proteinExistence type="predicted"/>
<reference evidence="1" key="2">
    <citation type="submission" date="2023-06" db="EMBL/GenBank/DDBJ databases">
        <authorList>
            <person name="Ma L."/>
            <person name="Liu K.-W."/>
            <person name="Li Z."/>
            <person name="Hsiao Y.-Y."/>
            <person name="Qi Y."/>
            <person name="Fu T."/>
            <person name="Tang G."/>
            <person name="Zhang D."/>
            <person name="Sun W.-H."/>
            <person name="Liu D.-K."/>
            <person name="Li Y."/>
            <person name="Chen G.-Z."/>
            <person name="Liu X.-D."/>
            <person name="Liao X.-Y."/>
            <person name="Jiang Y.-T."/>
            <person name="Yu X."/>
            <person name="Hao Y."/>
            <person name="Huang J."/>
            <person name="Zhao X.-W."/>
            <person name="Ke S."/>
            <person name="Chen Y.-Y."/>
            <person name="Wu W.-L."/>
            <person name="Hsu J.-L."/>
            <person name="Lin Y.-F."/>
            <person name="Huang M.-D."/>
            <person name="Li C.-Y."/>
            <person name="Huang L."/>
            <person name="Wang Z.-W."/>
            <person name="Zhao X."/>
            <person name="Zhong W.-Y."/>
            <person name="Peng D.-H."/>
            <person name="Ahmad S."/>
            <person name="Lan S."/>
            <person name="Zhang J.-S."/>
            <person name="Tsai W.-C."/>
            <person name="Van De Peer Y."/>
            <person name="Liu Z.-J."/>
        </authorList>
    </citation>
    <scope>NUCLEOTIDE SEQUENCE</scope>
    <source>
        <strain evidence="1">SCP</strain>
        <tissue evidence="1">Leaves</tissue>
    </source>
</reference>
<protein>
    <submittedName>
        <fullName evidence="1">Uncharacterized protein</fullName>
    </submittedName>
</protein>
<dbReference type="AlphaFoldDB" id="A0AAV9B5B6"/>
<reference evidence="1" key="1">
    <citation type="journal article" date="2023" name="Nat. Commun.">
        <title>Diploid and tetraploid genomes of Acorus and the evolution of monocots.</title>
        <authorList>
            <person name="Ma L."/>
            <person name="Liu K.W."/>
            <person name="Li Z."/>
            <person name="Hsiao Y.Y."/>
            <person name="Qi Y."/>
            <person name="Fu T."/>
            <person name="Tang G.D."/>
            <person name="Zhang D."/>
            <person name="Sun W.H."/>
            <person name="Liu D.K."/>
            <person name="Li Y."/>
            <person name="Chen G.Z."/>
            <person name="Liu X.D."/>
            <person name="Liao X.Y."/>
            <person name="Jiang Y.T."/>
            <person name="Yu X."/>
            <person name="Hao Y."/>
            <person name="Huang J."/>
            <person name="Zhao X.W."/>
            <person name="Ke S."/>
            <person name="Chen Y.Y."/>
            <person name="Wu W.L."/>
            <person name="Hsu J.L."/>
            <person name="Lin Y.F."/>
            <person name="Huang M.D."/>
            <person name="Li C.Y."/>
            <person name="Huang L."/>
            <person name="Wang Z.W."/>
            <person name="Zhao X."/>
            <person name="Zhong W.Y."/>
            <person name="Peng D.H."/>
            <person name="Ahmad S."/>
            <person name="Lan S."/>
            <person name="Zhang J.S."/>
            <person name="Tsai W.C."/>
            <person name="Van de Peer Y."/>
            <person name="Liu Z.J."/>
        </authorList>
    </citation>
    <scope>NUCLEOTIDE SEQUENCE</scope>
    <source>
        <strain evidence="1">SCP</strain>
    </source>
</reference>
<sequence>MADHNPFYPYKKLGCNVKSRDASECASTTGPLEECREPMKMWEEIKRNGFLSTPHGGVPTPKQWETLRRNKNGAPKKKAKNGMHEQTKKLMNIAAPSGLLAGLNPGIIYHVRNMKQVRSIIDNVVTSERLDEADPLALKLSSAVNTVSEDTNCSSKEEFSGNHDNISSLSVKAATIACRWLSLIHQDIRGRLAALRRSRKRVRNTIQRDLPVIFSKGFSSNQENGPQFSQPQSATSDIAENRLSQVKEMQLHCERGLQYVSPTAFPQSNPLDNSRPTKAEIIEKEFAVCAAAASIYSTSNLVMTNENMSCL</sequence>
<organism evidence="1 2">
    <name type="scientific">Acorus gramineus</name>
    <name type="common">Dwarf sweet flag</name>
    <dbReference type="NCBI Taxonomy" id="55184"/>
    <lineage>
        <taxon>Eukaryota</taxon>
        <taxon>Viridiplantae</taxon>
        <taxon>Streptophyta</taxon>
        <taxon>Embryophyta</taxon>
        <taxon>Tracheophyta</taxon>
        <taxon>Spermatophyta</taxon>
        <taxon>Magnoliopsida</taxon>
        <taxon>Liliopsida</taxon>
        <taxon>Acoraceae</taxon>
        <taxon>Acorus</taxon>
    </lineage>
</organism>
<gene>
    <name evidence="1" type="ORF">QJS04_geneDACA005831</name>
</gene>
<accession>A0AAV9B5B6</accession>
<dbReference type="Proteomes" id="UP001179952">
    <property type="component" value="Unassembled WGS sequence"/>
</dbReference>
<keyword evidence="2" id="KW-1185">Reference proteome</keyword>
<evidence type="ECO:0000313" key="1">
    <source>
        <dbReference type="EMBL" id="KAK1271548.1"/>
    </source>
</evidence>
<name>A0AAV9B5B6_ACOGR</name>
<dbReference type="EMBL" id="JAUJYN010000005">
    <property type="protein sequence ID" value="KAK1271548.1"/>
    <property type="molecule type" value="Genomic_DNA"/>
</dbReference>